<keyword evidence="2" id="KW-1185">Reference proteome</keyword>
<organism evidence="1 2">
    <name type="scientific">Trifolium medium</name>
    <dbReference type="NCBI Taxonomy" id="97028"/>
    <lineage>
        <taxon>Eukaryota</taxon>
        <taxon>Viridiplantae</taxon>
        <taxon>Streptophyta</taxon>
        <taxon>Embryophyta</taxon>
        <taxon>Tracheophyta</taxon>
        <taxon>Spermatophyta</taxon>
        <taxon>Magnoliopsida</taxon>
        <taxon>eudicotyledons</taxon>
        <taxon>Gunneridae</taxon>
        <taxon>Pentapetalae</taxon>
        <taxon>rosids</taxon>
        <taxon>fabids</taxon>
        <taxon>Fabales</taxon>
        <taxon>Fabaceae</taxon>
        <taxon>Papilionoideae</taxon>
        <taxon>50 kb inversion clade</taxon>
        <taxon>NPAAA clade</taxon>
        <taxon>Hologalegina</taxon>
        <taxon>IRL clade</taxon>
        <taxon>Trifolieae</taxon>
        <taxon>Trifolium</taxon>
    </lineage>
</organism>
<accession>A0A392VY94</accession>
<reference evidence="1 2" key="1">
    <citation type="journal article" date="2018" name="Front. Plant Sci.">
        <title>Red Clover (Trifolium pratense) and Zigzag Clover (T. medium) - A Picture of Genomic Similarities and Differences.</title>
        <authorList>
            <person name="Dluhosova J."/>
            <person name="Istvanek J."/>
            <person name="Nedelnik J."/>
            <person name="Repkova J."/>
        </authorList>
    </citation>
    <scope>NUCLEOTIDE SEQUENCE [LARGE SCALE GENOMIC DNA]</scope>
    <source>
        <strain evidence="2">cv. 10/8</strain>
        <tissue evidence="1">Leaf</tissue>
    </source>
</reference>
<protein>
    <submittedName>
        <fullName evidence="1">Uncharacterized protein</fullName>
    </submittedName>
</protein>
<dbReference type="Proteomes" id="UP000265520">
    <property type="component" value="Unassembled WGS sequence"/>
</dbReference>
<name>A0A392VY94_9FABA</name>
<proteinExistence type="predicted"/>
<evidence type="ECO:0000313" key="2">
    <source>
        <dbReference type="Proteomes" id="UP000265520"/>
    </source>
</evidence>
<dbReference type="AlphaFoldDB" id="A0A392VY94"/>
<dbReference type="EMBL" id="LXQA011271754">
    <property type="protein sequence ID" value="MCI91430.1"/>
    <property type="molecule type" value="Genomic_DNA"/>
</dbReference>
<feature type="non-terminal residue" evidence="1">
    <location>
        <position position="21"/>
    </location>
</feature>
<evidence type="ECO:0000313" key="1">
    <source>
        <dbReference type="EMBL" id="MCI91430.1"/>
    </source>
</evidence>
<comment type="caution">
    <text evidence="1">The sequence shown here is derived from an EMBL/GenBank/DDBJ whole genome shotgun (WGS) entry which is preliminary data.</text>
</comment>
<sequence>MCGCGDYWPAMAAAEIIGRQW</sequence>